<dbReference type="NCBIfam" id="TIGR02227">
    <property type="entry name" value="sigpep_I_bact"/>
    <property type="match status" value="1"/>
</dbReference>
<dbReference type="Gramene" id="OPUNC04G02240.1">
    <property type="protein sequence ID" value="OPUNC04G02240.1"/>
    <property type="gene ID" value="OPUNC04G02240"/>
</dbReference>
<name>A0A0E0KMN9_ORYPU</name>
<dbReference type="GO" id="GO:0006627">
    <property type="term" value="P:protein processing involved in protein targeting to mitochondrion"/>
    <property type="evidence" value="ECO:0007669"/>
    <property type="project" value="InterPro"/>
</dbReference>
<keyword evidence="10" id="KW-0472">Membrane</keyword>
<evidence type="ECO:0000256" key="2">
    <source>
        <dbReference type="ARBA" id="ARBA00007066"/>
    </source>
</evidence>
<dbReference type="EnsemblPlants" id="OPUNC04G02240.1">
    <property type="protein sequence ID" value="OPUNC04G02240.1"/>
    <property type="gene ID" value="OPUNC04G02240"/>
</dbReference>
<dbReference type="Gene3D" id="2.10.109.10">
    <property type="entry name" value="Umud Fragment, subunit A"/>
    <property type="match status" value="1"/>
</dbReference>
<dbReference type="GO" id="GO:0004252">
    <property type="term" value="F:serine-type endopeptidase activity"/>
    <property type="evidence" value="ECO:0007669"/>
    <property type="project" value="InterPro"/>
</dbReference>
<evidence type="ECO:0000256" key="11">
    <source>
        <dbReference type="PIRSR" id="PIRSR600223-1"/>
    </source>
</evidence>
<feature type="active site" evidence="11">
    <location>
        <position position="39"/>
    </location>
</feature>
<evidence type="ECO:0000256" key="3">
    <source>
        <dbReference type="ARBA" id="ARBA00013650"/>
    </source>
</evidence>
<evidence type="ECO:0000256" key="12">
    <source>
        <dbReference type="SAM" id="SignalP"/>
    </source>
</evidence>
<dbReference type="Pfam" id="PF10502">
    <property type="entry name" value="Peptidase_S26"/>
    <property type="match status" value="2"/>
</dbReference>
<evidence type="ECO:0000256" key="6">
    <source>
        <dbReference type="ARBA" id="ARBA00022792"/>
    </source>
</evidence>
<dbReference type="AlphaFoldDB" id="A0A0E0KMN9"/>
<evidence type="ECO:0000256" key="5">
    <source>
        <dbReference type="ARBA" id="ARBA00022692"/>
    </source>
</evidence>
<feature type="domain" description="Peptidase S26" evidence="13">
    <location>
        <begin position="99"/>
        <end position="144"/>
    </location>
</feature>
<evidence type="ECO:0000256" key="9">
    <source>
        <dbReference type="ARBA" id="ARBA00023128"/>
    </source>
</evidence>
<comment type="subcellular location">
    <subcellularLocation>
        <location evidence="1">Mitochondrion inner membrane</location>
        <topology evidence="1">Single-pass membrane protein</topology>
    </subcellularLocation>
</comment>
<feature type="signal peptide" evidence="12">
    <location>
        <begin position="1"/>
        <end position="17"/>
    </location>
</feature>
<accession>A0A0E0KMN9</accession>
<organism evidence="14">
    <name type="scientific">Oryza punctata</name>
    <name type="common">Red rice</name>
    <dbReference type="NCBI Taxonomy" id="4537"/>
    <lineage>
        <taxon>Eukaryota</taxon>
        <taxon>Viridiplantae</taxon>
        <taxon>Streptophyta</taxon>
        <taxon>Embryophyta</taxon>
        <taxon>Tracheophyta</taxon>
        <taxon>Spermatophyta</taxon>
        <taxon>Magnoliopsida</taxon>
        <taxon>Liliopsida</taxon>
        <taxon>Poales</taxon>
        <taxon>Poaceae</taxon>
        <taxon>BOP clade</taxon>
        <taxon>Oryzoideae</taxon>
        <taxon>Oryzeae</taxon>
        <taxon>Oryzinae</taxon>
        <taxon>Oryza</taxon>
    </lineage>
</organism>
<proteinExistence type="inferred from homology"/>
<dbReference type="PANTHER" id="PTHR46041:SF1">
    <property type="entry name" value="MITOCHONDRIAL INNER MEMBRANE PROTEASE SUBUNIT 2"/>
    <property type="match status" value="1"/>
</dbReference>
<dbReference type="PANTHER" id="PTHR46041">
    <property type="entry name" value="MITOCHONDRIAL INNER MEMBRANE PROTEASE SUBUNIT 2"/>
    <property type="match status" value="1"/>
</dbReference>
<dbReference type="STRING" id="4537.A0A0E0KMN9"/>
<dbReference type="FunFam" id="2.10.109.10:FF:000005">
    <property type="entry name" value="Mitochondrial inner membrane protease subunit"/>
    <property type="match status" value="1"/>
</dbReference>
<dbReference type="CDD" id="cd06530">
    <property type="entry name" value="S26_SPase_I"/>
    <property type="match status" value="1"/>
</dbReference>
<feature type="active site" evidence="11">
    <location>
        <position position="85"/>
    </location>
</feature>
<dbReference type="GO" id="GO:0006465">
    <property type="term" value="P:signal peptide processing"/>
    <property type="evidence" value="ECO:0007669"/>
    <property type="project" value="InterPro"/>
</dbReference>
<dbReference type="InterPro" id="IPR036286">
    <property type="entry name" value="LexA/Signal_pep-like_sf"/>
</dbReference>
<evidence type="ECO:0000313" key="15">
    <source>
        <dbReference type="Proteomes" id="UP000026962"/>
    </source>
</evidence>
<keyword evidence="15" id="KW-1185">Reference proteome</keyword>
<evidence type="ECO:0000256" key="1">
    <source>
        <dbReference type="ARBA" id="ARBA00004434"/>
    </source>
</evidence>
<dbReference type="eggNOG" id="KOG1568">
    <property type="taxonomic scope" value="Eukaryota"/>
</dbReference>
<dbReference type="InterPro" id="IPR037730">
    <property type="entry name" value="IMP2"/>
</dbReference>
<comment type="similarity">
    <text evidence="2">Belongs to the peptidase S26 family. IMP2 subfamily.</text>
</comment>
<dbReference type="InterPro" id="IPR019757">
    <property type="entry name" value="Pept_S26A_signal_pept_1_Lys-AS"/>
</dbReference>
<dbReference type="SUPFAM" id="SSF51306">
    <property type="entry name" value="LexA/Signal peptidase"/>
    <property type="match status" value="1"/>
</dbReference>
<keyword evidence="4" id="KW-0645">Protease</keyword>
<dbReference type="GO" id="GO:0042720">
    <property type="term" value="C:mitochondrial inner membrane peptidase complex"/>
    <property type="evidence" value="ECO:0007669"/>
    <property type="project" value="InterPro"/>
</dbReference>
<dbReference type="Proteomes" id="UP000026962">
    <property type="component" value="Chromosome 4"/>
</dbReference>
<evidence type="ECO:0000313" key="14">
    <source>
        <dbReference type="EnsemblPlants" id="OPUNC04G02240.1"/>
    </source>
</evidence>
<evidence type="ECO:0000259" key="13">
    <source>
        <dbReference type="Pfam" id="PF10502"/>
    </source>
</evidence>
<keyword evidence="5" id="KW-0812">Transmembrane</keyword>
<feature type="chain" id="PRO_5002365470" description="Mitochondrial inner membrane protease subunit 2" evidence="12">
    <location>
        <begin position="18"/>
        <end position="175"/>
    </location>
</feature>
<keyword evidence="12" id="KW-0732">Signal</keyword>
<dbReference type="PROSITE" id="PS00760">
    <property type="entry name" value="SPASE_I_2"/>
    <property type="match status" value="1"/>
</dbReference>
<keyword evidence="7" id="KW-0378">Hydrolase</keyword>
<evidence type="ECO:0000256" key="4">
    <source>
        <dbReference type="ARBA" id="ARBA00022670"/>
    </source>
</evidence>
<evidence type="ECO:0000256" key="10">
    <source>
        <dbReference type="ARBA" id="ARBA00023136"/>
    </source>
</evidence>
<keyword evidence="9" id="KW-0496">Mitochondrion</keyword>
<dbReference type="OMA" id="ADMYGYL"/>
<dbReference type="PRINTS" id="PR00727">
    <property type="entry name" value="LEADERPTASE"/>
</dbReference>
<evidence type="ECO:0000256" key="8">
    <source>
        <dbReference type="ARBA" id="ARBA00022989"/>
    </source>
</evidence>
<protein>
    <recommendedName>
        <fullName evidence="3">Mitochondrial inner membrane protease subunit 2</fullName>
    </recommendedName>
</protein>
<sequence length="175" mass="19505">MAGPWPLLRSILRNCVAGTLVAVTINDRYASLIPVRGSSMLPTLEPQLGDRMLVNRLYLDTGHGLSRGDVVVFRSPTEHRSLLVKRLIALPGDWIQVPAAQEIRQIPEGHCWVEGDNPEISLDSRSYGPIPLGLMQGRVSHIVWPPNRIGRVERKMPEGRVLSVFILFPVHLLPT</sequence>
<evidence type="ECO:0000256" key="7">
    <source>
        <dbReference type="ARBA" id="ARBA00022801"/>
    </source>
</evidence>
<dbReference type="InterPro" id="IPR019533">
    <property type="entry name" value="Peptidase_S26"/>
</dbReference>
<keyword evidence="6" id="KW-0999">Mitochondrion inner membrane</keyword>
<dbReference type="InterPro" id="IPR000223">
    <property type="entry name" value="Pept_S26A_signal_pept_1"/>
</dbReference>
<feature type="domain" description="Peptidase S26" evidence="13">
    <location>
        <begin position="11"/>
        <end position="98"/>
    </location>
</feature>
<reference evidence="14" key="1">
    <citation type="submission" date="2015-04" db="UniProtKB">
        <authorList>
            <consortium name="EnsemblPlants"/>
        </authorList>
    </citation>
    <scope>IDENTIFICATION</scope>
</reference>
<reference evidence="14" key="2">
    <citation type="submission" date="2018-05" db="EMBL/GenBank/DDBJ databases">
        <title>OpunRS2 (Oryza punctata Reference Sequence Version 2).</title>
        <authorList>
            <person name="Zhang J."/>
            <person name="Kudrna D."/>
            <person name="Lee S."/>
            <person name="Talag J."/>
            <person name="Welchert J."/>
            <person name="Wing R.A."/>
        </authorList>
    </citation>
    <scope>NUCLEOTIDE SEQUENCE [LARGE SCALE GENOMIC DNA]</scope>
</reference>
<keyword evidence="8" id="KW-1133">Transmembrane helix</keyword>